<protein>
    <recommendedName>
        <fullName evidence="3">Prolamin-like domain-containing protein</fullName>
    </recommendedName>
</protein>
<evidence type="ECO:0000256" key="1">
    <source>
        <dbReference type="ARBA" id="ARBA00022729"/>
    </source>
</evidence>
<dbReference type="Pfam" id="PF05617">
    <property type="entry name" value="Prolamin_like"/>
    <property type="match status" value="1"/>
</dbReference>
<keyword evidence="1 2" id="KW-0732">Signal</keyword>
<evidence type="ECO:0000259" key="3">
    <source>
        <dbReference type="Pfam" id="PF05617"/>
    </source>
</evidence>
<gene>
    <name evidence="4" type="ORF">E3N88_35731</name>
</gene>
<dbReference type="GO" id="GO:0080155">
    <property type="term" value="P:regulation of double fertilization forming a zygote and endosperm"/>
    <property type="evidence" value="ECO:0007669"/>
    <property type="project" value="TreeGrafter"/>
</dbReference>
<feature type="domain" description="Prolamin-like" evidence="3">
    <location>
        <begin position="52"/>
        <end position="115"/>
    </location>
</feature>
<name>A0A5N6M293_9ASTR</name>
<keyword evidence="5" id="KW-1185">Reference proteome</keyword>
<sequence length="153" mass="16597">MANLIKPSLLVLLLFAALIELLPSGGLAEDPTPFLGFGPSASQFPSLETIEQCWVSLEEIVGCYTEVYRAFLTGKVGLMTVGPSCCIAINDITSNCWSQMFPDAPSFPSLLRNYCMAQTGQGSAPTPSIVPSSQPTFDRTDSAREQLWIFQLL</sequence>
<feature type="signal peptide" evidence="2">
    <location>
        <begin position="1"/>
        <end position="28"/>
    </location>
</feature>
<evidence type="ECO:0000313" key="4">
    <source>
        <dbReference type="EMBL" id="KAD3067851.1"/>
    </source>
</evidence>
<comment type="caution">
    <text evidence="4">The sequence shown here is derived from an EMBL/GenBank/DDBJ whole genome shotgun (WGS) entry which is preliminary data.</text>
</comment>
<dbReference type="EMBL" id="SZYD01000017">
    <property type="protein sequence ID" value="KAD3067851.1"/>
    <property type="molecule type" value="Genomic_DNA"/>
</dbReference>
<dbReference type="PANTHER" id="PTHR31181">
    <property type="entry name" value="EGG CELL-SECRETED PROTEIN 1.4"/>
    <property type="match status" value="1"/>
</dbReference>
<dbReference type="GO" id="GO:2000008">
    <property type="term" value="P:regulation of protein localization to cell surface"/>
    <property type="evidence" value="ECO:0007669"/>
    <property type="project" value="TreeGrafter"/>
</dbReference>
<dbReference type="Proteomes" id="UP000326396">
    <property type="component" value="Linkage Group LG7"/>
</dbReference>
<organism evidence="4 5">
    <name type="scientific">Mikania micrantha</name>
    <name type="common">bitter vine</name>
    <dbReference type="NCBI Taxonomy" id="192012"/>
    <lineage>
        <taxon>Eukaryota</taxon>
        <taxon>Viridiplantae</taxon>
        <taxon>Streptophyta</taxon>
        <taxon>Embryophyta</taxon>
        <taxon>Tracheophyta</taxon>
        <taxon>Spermatophyta</taxon>
        <taxon>Magnoliopsida</taxon>
        <taxon>eudicotyledons</taxon>
        <taxon>Gunneridae</taxon>
        <taxon>Pentapetalae</taxon>
        <taxon>asterids</taxon>
        <taxon>campanulids</taxon>
        <taxon>Asterales</taxon>
        <taxon>Asteraceae</taxon>
        <taxon>Asteroideae</taxon>
        <taxon>Heliantheae alliance</taxon>
        <taxon>Eupatorieae</taxon>
        <taxon>Mikania</taxon>
    </lineage>
</organism>
<dbReference type="InterPro" id="IPR008502">
    <property type="entry name" value="Prolamin-like"/>
</dbReference>
<proteinExistence type="predicted"/>
<accession>A0A5N6M293</accession>
<dbReference type="OrthoDB" id="1862203at2759"/>
<evidence type="ECO:0000313" key="5">
    <source>
        <dbReference type="Proteomes" id="UP000326396"/>
    </source>
</evidence>
<reference evidence="4 5" key="1">
    <citation type="submission" date="2019-05" db="EMBL/GenBank/DDBJ databases">
        <title>Mikania micrantha, genome provides insights into the molecular mechanism of rapid growth.</title>
        <authorList>
            <person name="Liu B."/>
        </authorList>
    </citation>
    <scope>NUCLEOTIDE SEQUENCE [LARGE SCALE GENOMIC DNA]</scope>
    <source>
        <strain evidence="4">NLD-2019</strain>
        <tissue evidence="4">Leaf</tissue>
    </source>
</reference>
<dbReference type="AlphaFoldDB" id="A0A5N6M293"/>
<feature type="chain" id="PRO_5024340835" description="Prolamin-like domain-containing protein" evidence="2">
    <location>
        <begin position="29"/>
        <end position="153"/>
    </location>
</feature>
<dbReference type="GO" id="GO:0005576">
    <property type="term" value="C:extracellular region"/>
    <property type="evidence" value="ECO:0007669"/>
    <property type="project" value="TreeGrafter"/>
</dbReference>
<dbReference type="GO" id="GO:0031982">
    <property type="term" value="C:vesicle"/>
    <property type="evidence" value="ECO:0007669"/>
    <property type="project" value="TreeGrafter"/>
</dbReference>
<evidence type="ECO:0000256" key="2">
    <source>
        <dbReference type="SAM" id="SignalP"/>
    </source>
</evidence>
<dbReference type="GO" id="GO:0009567">
    <property type="term" value="P:double fertilization forming a zygote and endosperm"/>
    <property type="evidence" value="ECO:0007669"/>
    <property type="project" value="TreeGrafter"/>
</dbReference>
<dbReference type="PANTHER" id="PTHR31181:SF67">
    <property type="entry name" value="PROLAMIN-LIKE PROTEIN (DUF1278)"/>
    <property type="match status" value="1"/>
</dbReference>